<reference evidence="2 3" key="1">
    <citation type="submission" date="2018-07" db="EMBL/GenBank/DDBJ databases">
        <title>Genome sequences of Haloplanus sp. CBA1112.</title>
        <authorList>
            <person name="Kim Y.B."/>
            <person name="Roh S.W."/>
        </authorList>
    </citation>
    <scope>NUCLEOTIDE SEQUENCE [LARGE SCALE GENOMIC DNA]</scope>
    <source>
        <strain evidence="2 3">CBA1112</strain>
    </source>
</reference>
<evidence type="ECO:0000256" key="1">
    <source>
        <dbReference type="SAM" id="MobiDB-lite"/>
    </source>
</evidence>
<accession>A0A345E8X3</accession>
<evidence type="ECO:0000313" key="2">
    <source>
        <dbReference type="EMBL" id="AXG08645.1"/>
    </source>
</evidence>
<proteinExistence type="predicted"/>
<sequence>MRKSGKWMVLLDERILELFVESEEEFMAPSDIGEHERIPYSGAYVAKRCRKLAKHGLLKAVGRGLYTITDEGQEYLKGEYNAAENGNAGVSDTNDAGEAQDQA</sequence>
<dbReference type="KEGG" id="haq:DU484_01565"/>
<gene>
    <name evidence="2" type="ORF">DU484_01565</name>
</gene>
<dbReference type="Proteomes" id="UP000252985">
    <property type="component" value="Chromosome"/>
</dbReference>
<dbReference type="Gene3D" id="1.10.10.10">
    <property type="entry name" value="Winged helix-like DNA-binding domain superfamily/Winged helix DNA-binding domain"/>
    <property type="match status" value="1"/>
</dbReference>
<protein>
    <recommendedName>
        <fullName evidence="4">MarR family transcriptional regulator</fullName>
    </recommendedName>
</protein>
<evidence type="ECO:0000313" key="3">
    <source>
        <dbReference type="Proteomes" id="UP000252985"/>
    </source>
</evidence>
<feature type="region of interest" description="Disordered" evidence="1">
    <location>
        <begin position="82"/>
        <end position="103"/>
    </location>
</feature>
<dbReference type="EMBL" id="CP031148">
    <property type="protein sequence ID" value="AXG08645.1"/>
    <property type="molecule type" value="Genomic_DNA"/>
</dbReference>
<name>A0A345E8X3_9EURY</name>
<organism evidence="2 3">
    <name type="scientific">Haloplanus rubicundus</name>
    <dbReference type="NCBI Taxonomy" id="1547898"/>
    <lineage>
        <taxon>Archaea</taxon>
        <taxon>Methanobacteriati</taxon>
        <taxon>Methanobacteriota</taxon>
        <taxon>Stenosarchaea group</taxon>
        <taxon>Halobacteria</taxon>
        <taxon>Halobacteriales</taxon>
        <taxon>Haloferacaceae</taxon>
        <taxon>Haloplanus</taxon>
    </lineage>
</organism>
<evidence type="ECO:0008006" key="4">
    <source>
        <dbReference type="Google" id="ProtNLM"/>
    </source>
</evidence>
<dbReference type="AlphaFoldDB" id="A0A345E8X3"/>
<dbReference type="InterPro" id="IPR036388">
    <property type="entry name" value="WH-like_DNA-bd_sf"/>
</dbReference>